<evidence type="ECO:0000313" key="7">
    <source>
        <dbReference type="Proteomes" id="UP000294820"/>
    </source>
</evidence>
<dbReference type="SUPFAM" id="SSF51905">
    <property type="entry name" value="FAD/NAD(P)-binding domain"/>
    <property type="match status" value="1"/>
</dbReference>
<dbReference type="Gene3D" id="2.40.30.10">
    <property type="entry name" value="Translation factors"/>
    <property type="match status" value="1"/>
</dbReference>
<reference evidence="6 7" key="1">
    <citation type="submission" date="2016-09" db="EMBL/GenBank/DDBJ databases">
        <authorList>
            <person name="Reverchon S."/>
            <person name="Nasser W."/>
            <person name="Leonard S."/>
            <person name="Brochier C."/>
            <person name="Duprey A."/>
        </authorList>
    </citation>
    <scope>NUCLEOTIDE SEQUENCE [LARGE SCALE GENOMIC DNA]</scope>
    <source>
        <strain evidence="6 7">174/2</strain>
    </source>
</reference>
<keyword evidence="7" id="KW-1185">Reference proteome</keyword>
<dbReference type="KEGG" id="daq:DAQ1742_00061"/>
<dbReference type="PANTHER" id="PTHR42887">
    <property type="entry name" value="OS12G0638800 PROTEIN"/>
    <property type="match status" value="1"/>
</dbReference>
<dbReference type="NCBIfam" id="TIGR00275">
    <property type="entry name" value="aminoacetone oxidase family FAD-binding enzyme"/>
    <property type="match status" value="1"/>
</dbReference>
<evidence type="ECO:0000256" key="2">
    <source>
        <dbReference type="ARBA" id="ARBA00022630"/>
    </source>
</evidence>
<dbReference type="InterPro" id="IPR023166">
    <property type="entry name" value="BaiN-like_dom_sf"/>
</dbReference>
<keyword evidence="3" id="KW-0274">FAD</keyword>
<dbReference type="InterPro" id="IPR004792">
    <property type="entry name" value="BaiN-like"/>
</dbReference>
<dbReference type="Gene3D" id="1.10.8.260">
    <property type="entry name" value="HI0933 insert domain-like"/>
    <property type="match status" value="1"/>
</dbReference>
<evidence type="ECO:0000259" key="4">
    <source>
        <dbReference type="Pfam" id="PF03486"/>
    </source>
</evidence>
<evidence type="ECO:0000256" key="1">
    <source>
        <dbReference type="ARBA" id="ARBA00001974"/>
    </source>
</evidence>
<dbReference type="Pfam" id="PF03486">
    <property type="entry name" value="HI0933_like"/>
    <property type="match status" value="1"/>
</dbReference>
<dbReference type="InterPro" id="IPR057661">
    <property type="entry name" value="RsdA/BaiN/AoA(So)_Rossmann"/>
</dbReference>
<dbReference type="Proteomes" id="UP000294820">
    <property type="component" value="Chromosome 1"/>
</dbReference>
<dbReference type="Pfam" id="PF22780">
    <property type="entry name" value="HI0933_like_1st"/>
    <property type="match status" value="1"/>
</dbReference>
<dbReference type="Gene3D" id="3.50.50.60">
    <property type="entry name" value="FAD/NAD(P)-binding domain"/>
    <property type="match status" value="1"/>
</dbReference>
<evidence type="ECO:0000256" key="3">
    <source>
        <dbReference type="ARBA" id="ARBA00022827"/>
    </source>
</evidence>
<keyword evidence="2" id="KW-0285">Flavoprotein</keyword>
<sequence length="394" mass="42850">MEQFDVIVIGAGAAGLFCAAQAGQQGLRVALVDNGKKPGRKILMSGGGRCNFTNLHTEPAAYLSHNPHFCKSALARYTQWDFISLVNRHGIAWHEKTLGQLFCDDSAQQIVDMLLKECDAGNVKLRLRSEVISVEKTDQFQITLAQGVMQAPALVVATGGLSMPGLGATPFGYQLATQFGLNVLPTRAALVPFTLHKPLLEQLQTLSGVSVPAVVSTDDGTLFRENILFTHRGLSGPAILQISSYWQPGEFVSINLLPHLDLSASLNTERQAHPNQSLKNTLAQWLPKRLVECLQTLGQLPEVTLKQLSPSQQAGVETTLQQWRVQPNGTEGYRTAEVTLGGVDTHELSSKTMEARNVPGLYFIGEVMDVTGWLGGYNFQWAWSSAWACAQALG</sequence>
<organism evidence="6 7">
    <name type="scientific">Dickeya aquatica</name>
    <dbReference type="NCBI Taxonomy" id="1401087"/>
    <lineage>
        <taxon>Bacteria</taxon>
        <taxon>Pseudomonadati</taxon>
        <taxon>Pseudomonadota</taxon>
        <taxon>Gammaproteobacteria</taxon>
        <taxon>Enterobacterales</taxon>
        <taxon>Pectobacteriaceae</taxon>
        <taxon>Dickeya</taxon>
    </lineage>
</organism>
<name>A0A375A571_9GAMM</name>
<accession>A0A375A571</accession>
<gene>
    <name evidence="6" type="primary">yhiN</name>
    <name evidence="6" type="ORF">DAQ1742_00061</name>
</gene>
<dbReference type="InterPro" id="IPR055178">
    <property type="entry name" value="RsdA/BaiN/AoA(So)-like_dom"/>
</dbReference>
<dbReference type="SUPFAM" id="SSF160996">
    <property type="entry name" value="HI0933 insert domain-like"/>
    <property type="match status" value="1"/>
</dbReference>
<dbReference type="EMBL" id="LT615367">
    <property type="protein sequence ID" value="SLM61202.1"/>
    <property type="molecule type" value="Genomic_DNA"/>
</dbReference>
<dbReference type="PRINTS" id="PR00368">
    <property type="entry name" value="FADPNR"/>
</dbReference>
<dbReference type="InterPro" id="IPR036188">
    <property type="entry name" value="FAD/NAD-bd_sf"/>
</dbReference>
<evidence type="ECO:0000259" key="5">
    <source>
        <dbReference type="Pfam" id="PF22780"/>
    </source>
</evidence>
<protein>
    <submittedName>
        <fullName evidence="6">NAD(FAD)-utilizing dehydrogenases</fullName>
    </submittedName>
</protein>
<feature type="domain" description="RsdA/BaiN/AoA(So)-like insert" evidence="5">
    <location>
        <begin position="187"/>
        <end position="338"/>
    </location>
</feature>
<comment type="cofactor">
    <cofactor evidence="1">
        <name>FAD</name>
        <dbReference type="ChEBI" id="CHEBI:57692"/>
    </cofactor>
</comment>
<dbReference type="RefSeq" id="WP_035345219.1">
    <property type="nucleotide sequence ID" value="NZ_LT615367.1"/>
</dbReference>
<feature type="domain" description="RsdA/BaiN/AoA(So)-like Rossmann fold-like" evidence="4">
    <location>
        <begin position="5"/>
        <end position="391"/>
    </location>
</feature>
<dbReference type="PRINTS" id="PR00411">
    <property type="entry name" value="PNDRDTASEI"/>
</dbReference>
<dbReference type="PANTHER" id="PTHR42887:SF2">
    <property type="entry name" value="OS12G0638800 PROTEIN"/>
    <property type="match status" value="1"/>
</dbReference>
<proteinExistence type="predicted"/>
<dbReference type="AlphaFoldDB" id="A0A375A571"/>
<evidence type="ECO:0000313" key="6">
    <source>
        <dbReference type="EMBL" id="SLM61202.1"/>
    </source>
</evidence>